<evidence type="ECO:0000313" key="7">
    <source>
        <dbReference type="Proteomes" id="UP000053257"/>
    </source>
</evidence>
<dbReference type="InterPro" id="IPR006838">
    <property type="entry name" value="ADTRP_AIG1"/>
</dbReference>
<feature type="transmembrane region" description="Helical" evidence="5">
    <location>
        <begin position="189"/>
        <end position="210"/>
    </location>
</feature>
<dbReference type="HOGENOM" id="CLU_062880_0_0_1"/>
<protein>
    <recommendedName>
        <fullName evidence="8">FAR-17a/AIG1-like protein</fullName>
    </recommendedName>
</protein>
<dbReference type="OrthoDB" id="419711at2759"/>
<dbReference type="Pfam" id="PF04750">
    <property type="entry name" value="Far-17a_AIG1"/>
    <property type="match status" value="1"/>
</dbReference>
<organism evidence="6 7">
    <name type="scientific">Phlebiopsis gigantea (strain 11061_1 CR5-6)</name>
    <name type="common">White-rot fungus</name>
    <name type="synonym">Peniophora gigantea</name>
    <dbReference type="NCBI Taxonomy" id="745531"/>
    <lineage>
        <taxon>Eukaryota</taxon>
        <taxon>Fungi</taxon>
        <taxon>Dikarya</taxon>
        <taxon>Basidiomycota</taxon>
        <taxon>Agaricomycotina</taxon>
        <taxon>Agaricomycetes</taxon>
        <taxon>Polyporales</taxon>
        <taxon>Phanerochaetaceae</taxon>
        <taxon>Phlebiopsis</taxon>
    </lineage>
</organism>
<dbReference type="AlphaFoldDB" id="A0A0C3PAC5"/>
<feature type="transmembrane region" description="Helical" evidence="5">
    <location>
        <begin position="30"/>
        <end position="52"/>
    </location>
</feature>
<sequence length="303" mass="33511">MKRGIYAVLGVDTPFDPHFSLVTSPVVPPLVLAGLRLALALYATVFVLFRLIYEGVRYHSDGSFFSYFTSLSYIGLLSYFWASGVQTFSYARSLRSASHPPRYALQSWPRPLQFLHLLLHSTIVTFPVIVTAVFWSLLSSPDTLATRYSAWVNISEHALNTAFAGLEIVLTNAAPSLPRRPRSGVALPWVHLPFLVGLLACYLGVAYITSATQHFYTYSFLDPHTEHAKLAAYIVGIAAAEGVLFVVVRYAMMLRAALVRRHTAPERGIAYAYSPSDPAVDAQAAHKEELDDWQEVSETGIAV</sequence>
<feature type="transmembrane region" description="Helical" evidence="5">
    <location>
        <begin position="230"/>
        <end position="252"/>
    </location>
</feature>
<dbReference type="EMBL" id="KN840740">
    <property type="protein sequence ID" value="KIP01748.1"/>
    <property type="molecule type" value="Genomic_DNA"/>
</dbReference>
<evidence type="ECO:0000313" key="6">
    <source>
        <dbReference type="EMBL" id="KIP01748.1"/>
    </source>
</evidence>
<reference evidence="6 7" key="1">
    <citation type="journal article" date="2014" name="PLoS Genet.">
        <title>Analysis of the Phlebiopsis gigantea genome, transcriptome and secretome provides insight into its pioneer colonization strategies of wood.</title>
        <authorList>
            <person name="Hori C."/>
            <person name="Ishida T."/>
            <person name="Igarashi K."/>
            <person name="Samejima M."/>
            <person name="Suzuki H."/>
            <person name="Master E."/>
            <person name="Ferreira P."/>
            <person name="Ruiz-Duenas F.J."/>
            <person name="Held B."/>
            <person name="Canessa P."/>
            <person name="Larrondo L.F."/>
            <person name="Schmoll M."/>
            <person name="Druzhinina I.S."/>
            <person name="Kubicek C.P."/>
            <person name="Gaskell J.A."/>
            <person name="Kersten P."/>
            <person name="St John F."/>
            <person name="Glasner J."/>
            <person name="Sabat G."/>
            <person name="Splinter BonDurant S."/>
            <person name="Syed K."/>
            <person name="Yadav J."/>
            <person name="Mgbeahuruike A.C."/>
            <person name="Kovalchuk A."/>
            <person name="Asiegbu F.O."/>
            <person name="Lackner G."/>
            <person name="Hoffmeister D."/>
            <person name="Rencoret J."/>
            <person name="Gutierrez A."/>
            <person name="Sun H."/>
            <person name="Lindquist E."/>
            <person name="Barry K."/>
            <person name="Riley R."/>
            <person name="Grigoriev I.V."/>
            <person name="Henrissat B."/>
            <person name="Kues U."/>
            <person name="Berka R.M."/>
            <person name="Martinez A.T."/>
            <person name="Covert S.F."/>
            <person name="Blanchette R.A."/>
            <person name="Cullen D."/>
        </authorList>
    </citation>
    <scope>NUCLEOTIDE SEQUENCE [LARGE SCALE GENOMIC DNA]</scope>
    <source>
        <strain evidence="6 7">11061_1 CR5-6</strain>
    </source>
</reference>
<evidence type="ECO:0000256" key="4">
    <source>
        <dbReference type="ARBA" id="ARBA00023136"/>
    </source>
</evidence>
<evidence type="ECO:0000256" key="5">
    <source>
        <dbReference type="SAM" id="Phobius"/>
    </source>
</evidence>
<feature type="transmembrane region" description="Helical" evidence="5">
    <location>
        <begin position="64"/>
        <end position="82"/>
    </location>
</feature>
<dbReference type="GO" id="GO:0012505">
    <property type="term" value="C:endomembrane system"/>
    <property type="evidence" value="ECO:0007669"/>
    <property type="project" value="UniProtKB-SubCell"/>
</dbReference>
<accession>A0A0C3PAC5</accession>
<dbReference type="Proteomes" id="UP000053257">
    <property type="component" value="Unassembled WGS sequence"/>
</dbReference>
<name>A0A0C3PAC5_PHLG1</name>
<keyword evidence="4 5" id="KW-0472">Membrane</keyword>
<keyword evidence="3 5" id="KW-1133">Transmembrane helix</keyword>
<dbReference type="GO" id="GO:0016020">
    <property type="term" value="C:membrane"/>
    <property type="evidence" value="ECO:0007669"/>
    <property type="project" value="InterPro"/>
</dbReference>
<evidence type="ECO:0000256" key="1">
    <source>
        <dbReference type="ARBA" id="ARBA00004127"/>
    </source>
</evidence>
<dbReference type="PANTHER" id="PTHR12242">
    <property type="entry name" value="OS02G0130600 PROTEIN-RELATED"/>
    <property type="match status" value="1"/>
</dbReference>
<evidence type="ECO:0000256" key="2">
    <source>
        <dbReference type="ARBA" id="ARBA00022692"/>
    </source>
</evidence>
<feature type="transmembrane region" description="Helical" evidence="5">
    <location>
        <begin position="117"/>
        <end position="138"/>
    </location>
</feature>
<proteinExistence type="predicted"/>
<evidence type="ECO:0008006" key="8">
    <source>
        <dbReference type="Google" id="ProtNLM"/>
    </source>
</evidence>
<evidence type="ECO:0000256" key="3">
    <source>
        <dbReference type="ARBA" id="ARBA00022989"/>
    </source>
</evidence>
<comment type="subcellular location">
    <subcellularLocation>
        <location evidence="1">Endomembrane system</location>
        <topology evidence="1">Multi-pass membrane protein</topology>
    </subcellularLocation>
</comment>
<dbReference type="STRING" id="745531.A0A0C3PAC5"/>
<gene>
    <name evidence="6" type="ORF">PHLGIDRAFT_80156</name>
</gene>
<dbReference type="PANTHER" id="PTHR12242:SF1">
    <property type="entry name" value="MYND-TYPE DOMAIN-CONTAINING PROTEIN"/>
    <property type="match status" value="1"/>
</dbReference>
<keyword evidence="7" id="KW-1185">Reference proteome</keyword>
<keyword evidence="2 5" id="KW-0812">Transmembrane</keyword>